<gene>
    <name evidence="3" type="primary">A04g508380.1_BraROA</name>
    <name evidence="3" type="ORF">IGI04_017033</name>
</gene>
<keyword evidence="2" id="KW-0472">Membrane</keyword>
<evidence type="ECO:0000313" key="4">
    <source>
        <dbReference type="Proteomes" id="UP000823674"/>
    </source>
</evidence>
<dbReference type="PANTHER" id="PTHR47770">
    <property type="entry name" value="PLANT UBX DOMAIN-CONTAINING PROTEIN 11"/>
    <property type="match status" value="1"/>
</dbReference>
<sequence>MEDLSSLTFKGSVSEAIAEAKEKKKLLLVYISGEDGESDKLNKLTLSDASVIESISKHCVFLHARVDPTTFSPKFPYSNVPCLTAIGSSGVKVWNNDGFIEAVDLTSSLNMAWLELNILETTASILGENSDDEAVENGVVEAEKEDGEEEPEESKVGDELNLVFTTRFTQFFKWMEKPLPASSSFFERASNAFDASRRLIINKAAGQVVISQNVKNKKGAAARFAAIASLACLCTIPALFGYYKWIVASLKKEEKEELREVLKALDEKVSANTKDICVLQLEASKMREWKSEMEAFSSATTSDIRVLQLAVSKMSEWRSAMEASSSLLRRNTENSRIARQELDMAMHTLKFNKMMRGL</sequence>
<dbReference type="PANTHER" id="PTHR47770:SF1">
    <property type="entry name" value="PLANT UBX DOMAIN-CONTAINING PROTEIN 11"/>
    <property type="match status" value="1"/>
</dbReference>
<proteinExistence type="predicted"/>
<dbReference type="SUPFAM" id="SSF52833">
    <property type="entry name" value="Thioredoxin-like"/>
    <property type="match status" value="1"/>
</dbReference>
<feature type="coiled-coil region" evidence="1">
    <location>
        <begin position="247"/>
        <end position="275"/>
    </location>
</feature>
<evidence type="ECO:0000256" key="2">
    <source>
        <dbReference type="SAM" id="Phobius"/>
    </source>
</evidence>
<dbReference type="InterPro" id="IPR036249">
    <property type="entry name" value="Thioredoxin-like_sf"/>
</dbReference>
<dbReference type="Pfam" id="PF23187">
    <property type="entry name" value="UBX7_N"/>
    <property type="match status" value="1"/>
</dbReference>
<comment type="caution">
    <text evidence="3">The sequence shown here is derived from an EMBL/GenBank/DDBJ whole genome shotgun (WGS) entry which is preliminary data.</text>
</comment>
<dbReference type="Gene3D" id="3.40.30.10">
    <property type="entry name" value="Glutaredoxin"/>
    <property type="match status" value="1"/>
</dbReference>
<reference evidence="3 4" key="1">
    <citation type="submission" date="2021-03" db="EMBL/GenBank/DDBJ databases">
        <authorList>
            <person name="King G.J."/>
            <person name="Bancroft I."/>
            <person name="Baten A."/>
            <person name="Bloomfield J."/>
            <person name="Borpatragohain P."/>
            <person name="He Z."/>
            <person name="Irish N."/>
            <person name="Irwin J."/>
            <person name="Liu K."/>
            <person name="Mauleon R.P."/>
            <person name="Moore J."/>
            <person name="Morris R."/>
            <person name="Ostergaard L."/>
            <person name="Wang B."/>
            <person name="Wells R."/>
        </authorList>
    </citation>
    <scope>NUCLEOTIDE SEQUENCE [LARGE SCALE GENOMIC DNA]</scope>
    <source>
        <strain evidence="3">R-o-18</strain>
        <tissue evidence="3">Leaf</tissue>
    </source>
</reference>
<dbReference type="EMBL" id="JADBGQ010000004">
    <property type="protein sequence ID" value="KAG5402426.1"/>
    <property type="molecule type" value="Genomic_DNA"/>
</dbReference>
<dbReference type="Proteomes" id="UP000823674">
    <property type="component" value="Chromosome A04"/>
</dbReference>
<keyword evidence="2" id="KW-0812">Transmembrane</keyword>
<evidence type="ECO:0000313" key="3">
    <source>
        <dbReference type="EMBL" id="KAG5402426.1"/>
    </source>
</evidence>
<keyword evidence="1" id="KW-0175">Coiled coil</keyword>
<organism evidence="3 4">
    <name type="scientific">Brassica rapa subsp. trilocularis</name>
    <dbReference type="NCBI Taxonomy" id="1813537"/>
    <lineage>
        <taxon>Eukaryota</taxon>
        <taxon>Viridiplantae</taxon>
        <taxon>Streptophyta</taxon>
        <taxon>Embryophyta</taxon>
        <taxon>Tracheophyta</taxon>
        <taxon>Spermatophyta</taxon>
        <taxon>Magnoliopsida</taxon>
        <taxon>eudicotyledons</taxon>
        <taxon>Gunneridae</taxon>
        <taxon>Pentapetalae</taxon>
        <taxon>rosids</taxon>
        <taxon>malvids</taxon>
        <taxon>Brassicales</taxon>
        <taxon>Brassicaceae</taxon>
        <taxon>Brassiceae</taxon>
        <taxon>Brassica</taxon>
    </lineage>
</organism>
<keyword evidence="4" id="KW-1185">Reference proteome</keyword>
<feature type="transmembrane region" description="Helical" evidence="2">
    <location>
        <begin position="220"/>
        <end position="243"/>
    </location>
</feature>
<evidence type="ECO:0000256" key="1">
    <source>
        <dbReference type="SAM" id="Coils"/>
    </source>
</evidence>
<protein>
    <submittedName>
        <fullName evidence="3">Uncharacterized protein</fullName>
    </submittedName>
</protein>
<name>A0ABQ7MX88_BRACM</name>
<keyword evidence="2" id="KW-1133">Transmembrane helix</keyword>
<accession>A0ABQ7MX88</accession>